<dbReference type="RefSeq" id="WP_066214772.1">
    <property type="nucleotide sequence ID" value="NZ_FNSN01000004.1"/>
</dbReference>
<dbReference type="Gene3D" id="1.20.1250.20">
    <property type="entry name" value="MFS general substrate transporter like domains"/>
    <property type="match status" value="1"/>
</dbReference>
<dbReference type="Proteomes" id="UP000182652">
    <property type="component" value="Unassembled WGS sequence"/>
</dbReference>
<feature type="transmembrane region" description="Helical" evidence="5">
    <location>
        <begin position="241"/>
        <end position="267"/>
    </location>
</feature>
<gene>
    <name evidence="7" type="ORF">SAMN04489745_3348</name>
</gene>
<feature type="transmembrane region" description="Helical" evidence="5">
    <location>
        <begin position="400"/>
        <end position="420"/>
    </location>
</feature>
<protein>
    <submittedName>
        <fullName evidence="7">MFS transporter, CP family, cyanate transporter</fullName>
    </submittedName>
</protein>
<dbReference type="GO" id="GO:0005886">
    <property type="term" value="C:plasma membrane"/>
    <property type="evidence" value="ECO:0007669"/>
    <property type="project" value="UniProtKB-SubCell"/>
</dbReference>
<dbReference type="InterPro" id="IPR052524">
    <property type="entry name" value="MFS_Cyanate_Porter"/>
</dbReference>
<dbReference type="SUPFAM" id="SSF103473">
    <property type="entry name" value="MFS general substrate transporter"/>
    <property type="match status" value="1"/>
</dbReference>
<dbReference type="InterPro" id="IPR011701">
    <property type="entry name" value="MFS"/>
</dbReference>
<keyword evidence="4 5" id="KW-0472">Membrane</keyword>
<dbReference type="InterPro" id="IPR020846">
    <property type="entry name" value="MFS_dom"/>
</dbReference>
<keyword evidence="3 5" id="KW-1133">Transmembrane helix</keyword>
<sequence>MTRTPTTVASRSTHSTTHGQPAWLLLLAIIGIALTMRGPFIGLAPLAPVFRNEVGLSEVQFGILTGIPVLCFAFFSPAASWLGRKVGAEMAVSFTVAGVAVGAAIRSVGPEWALFGGTAVIGAAITIGNIVMPLIVRRDFPVERQSLTMGVYSGTLNFSAFLASVATAPLAQWLGWQGALALSAVVALVVLGFWIWTMGAAVALKPVAISGPGSGQEGLSASEEKAAGKAARRAAARLQGATLWVTIALVIGFAGQSSSYFGITAWLPSYLHDTIGLAPTEAGAGSSIFQVMGILGALGTPLLVRWLGGIAGTLVIGALWVTVPLGLLLAPQLWWLWAFTGGTAQGGGFTLVLSAIIKAGSTQAQTARISALVQGIGYIFAGIAPSVIGSVHVSAGSWQLALLVPLLTTTAFLVCTTWGVSRANKLAAARQLA</sequence>
<dbReference type="PANTHER" id="PTHR23523">
    <property type="match status" value="1"/>
</dbReference>
<dbReference type="Pfam" id="PF07690">
    <property type="entry name" value="MFS_1"/>
    <property type="match status" value="1"/>
</dbReference>
<evidence type="ECO:0000259" key="6">
    <source>
        <dbReference type="PROSITE" id="PS50850"/>
    </source>
</evidence>
<organism evidence="7 8">
    <name type="scientific">Arthrobacter woluwensis</name>
    <dbReference type="NCBI Taxonomy" id="156980"/>
    <lineage>
        <taxon>Bacteria</taxon>
        <taxon>Bacillati</taxon>
        <taxon>Actinomycetota</taxon>
        <taxon>Actinomycetes</taxon>
        <taxon>Micrococcales</taxon>
        <taxon>Micrococcaceae</taxon>
        <taxon>Arthrobacter</taxon>
    </lineage>
</organism>
<feature type="transmembrane region" description="Helical" evidence="5">
    <location>
        <begin position="335"/>
        <end position="357"/>
    </location>
</feature>
<evidence type="ECO:0000256" key="2">
    <source>
        <dbReference type="ARBA" id="ARBA00022692"/>
    </source>
</evidence>
<feature type="transmembrane region" description="Helical" evidence="5">
    <location>
        <begin position="174"/>
        <end position="196"/>
    </location>
</feature>
<evidence type="ECO:0000256" key="4">
    <source>
        <dbReference type="ARBA" id="ARBA00023136"/>
    </source>
</evidence>
<name>A0A1H4VX44_9MICC</name>
<feature type="transmembrane region" description="Helical" evidence="5">
    <location>
        <begin position="369"/>
        <end position="388"/>
    </location>
</feature>
<keyword evidence="2 5" id="KW-0812">Transmembrane</keyword>
<feature type="transmembrane region" description="Helical" evidence="5">
    <location>
        <begin position="311"/>
        <end position="329"/>
    </location>
</feature>
<dbReference type="EMBL" id="FNSN01000004">
    <property type="protein sequence ID" value="SEC85709.1"/>
    <property type="molecule type" value="Genomic_DNA"/>
</dbReference>
<evidence type="ECO:0000256" key="5">
    <source>
        <dbReference type="SAM" id="Phobius"/>
    </source>
</evidence>
<feature type="transmembrane region" description="Helical" evidence="5">
    <location>
        <begin position="90"/>
        <end position="108"/>
    </location>
</feature>
<dbReference type="GO" id="GO:0022857">
    <property type="term" value="F:transmembrane transporter activity"/>
    <property type="evidence" value="ECO:0007669"/>
    <property type="project" value="InterPro"/>
</dbReference>
<keyword evidence="8" id="KW-1185">Reference proteome</keyword>
<dbReference type="InterPro" id="IPR036259">
    <property type="entry name" value="MFS_trans_sf"/>
</dbReference>
<feature type="transmembrane region" description="Helical" evidence="5">
    <location>
        <begin position="61"/>
        <end position="83"/>
    </location>
</feature>
<evidence type="ECO:0000256" key="3">
    <source>
        <dbReference type="ARBA" id="ARBA00022989"/>
    </source>
</evidence>
<accession>A0A1H4VX44</accession>
<dbReference type="AlphaFoldDB" id="A0A1H4VX44"/>
<proteinExistence type="predicted"/>
<evidence type="ECO:0000256" key="1">
    <source>
        <dbReference type="ARBA" id="ARBA00004651"/>
    </source>
</evidence>
<dbReference type="PROSITE" id="PS50850">
    <property type="entry name" value="MFS"/>
    <property type="match status" value="1"/>
</dbReference>
<dbReference type="PANTHER" id="PTHR23523:SF2">
    <property type="entry name" value="2-NITROIMIDAZOLE TRANSPORTER"/>
    <property type="match status" value="1"/>
</dbReference>
<reference evidence="7 8" key="1">
    <citation type="submission" date="2016-10" db="EMBL/GenBank/DDBJ databases">
        <authorList>
            <person name="de Groot N.N."/>
        </authorList>
    </citation>
    <scope>NUCLEOTIDE SEQUENCE [LARGE SCALE GENOMIC DNA]</scope>
    <source>
        <strain evidence="7 8">DSM 10495</strain>
    </source>
</reference>
<feature type="transmembrane region" description="Helical" evidence="5">
    <location>
        <begin position="147"/>
        <end position="168"/>
    </location>
</feature>
<comment type="subcellular location">
    <subcellularLocation>
        <location evidence="1">Cell membrane</location>
        <topology evidence="1">Multi-pass membrane protein</topology>
    </subcellularLocation>
</comment>
<feature type="transmembrane region" description="Helical" evidence="5">
    <location>
        <begin position="21"/>
        <end position="41"/>
    </location>
</feature>
<evidence type="ECO:0000313" key="8">
    <source>
        <dbReference type="Proteomes" id="UP000182652"/>
    </source>
</evidence>
<dbReference type="STRING" id="156980.SAMN04489745_3348"/>
<evidence type="ECO:0000313" key="7">
    <source>
        <dbReference type="EMBL" id="SEC85709.1"/>
    </source>
</evidence>
<feature type="transmembrane region" description="Helical" evidence="5">
    <location>
        <begin position="114"/>
        <end position="135"/>
    </location>
</feature>
<feature type="domain" description="Major facilitator superfamily (MFS) profile" evidence="6">
    <location>
        <begin position="24"/>
        <end position="433"/>
    </location>
</feature>